<proteinExistence type="predicted"/>
<keyword evidence="1" id="KW-1015">Disulfide bond</keyword>
<evidence type="ECO:0000313" key="3">
    <source>
        <dbReference type="EMBL" id="CAH3141891.1"/>
    </source>
</evidence>
<name>A0ABN8PE69_9CNID</name>
<dbReference type="InterPro" id="IPR036056">
    <property type="entry name" value="Fibrinogen-like_C"/>
</dbReference>
<keyword evidence="4" id="KW-1185">Reference proteome</keyword>
<dbReference type="InterPro" id="IPR002181">
    <property type="entry name" value="Fibrinogen_a/b/g_C_dom"/>
</dbReference>
<evidence type="ECO:0000259" key="2">
    <source>
        <dbReference type="PROSITE" id="PS51406"/>
    </source>
</evidence>
<gene>
    <name evidence="3" type="ORF">PLOB_00042054</name>
</gene>
<dbReference type="PANTHER" id="PTHR19143:SF458">
    <property type="entry name" value="FIBRINOGEN C-TERMINAL DOMAIN-CONTAINING PROTEIN-RELATED"/>
    <property type="match status" value="1"/>
</dbReference>
<dbReference type="PANTHER" id="PTHR19143">
    <property type="entry name" value="FIBRINOGEN/TENASCIN/ANGIOPOEITIN"/>
    <property type="match status" value="1"/>
</dbReference>
<evidence type="ECO:0000256" key="1">
    <source>
        <dbReference type="ARBA" id="ARBA00023157"/>
    </source>
</evidence>
<dbReference type="InterPro" id="IPR020837">
    <property type="entry name" value="Fibrinogen_CS"/>
</dbReference>
<reference evidence="3 4" key="1">
    <citation type="submission" date="2022-05" db="EMBL/GenBank/DDBJ databases">
        <authorList>
            <consortium name="Genoscope - CEA"/>
            <person name="William W."/>
        </authorList>
    </citation>
    <scope>NUCLEOTIDE SEQUENCE [LARGE SCALE GENOMIC DNA]</scope>
</reference>
<comment type="caution">
    <text evidence="3">The sequence shown here is derived from an EMBL/GenBank/DDBJ whole genome shotgun (WGS) entry which is preliminary data.</text>
</comment>
<dbReference type="PROSITE" id="PS51406">
    <property type="entry name" value="FIBRINOGEN_C_2"/>
    <property type="match status" value="1"/>
</dbReference>
<evidence type="ECO:0000313" key="4">
    <source>
        <dbReference type="Proteomes" id="UP001159405"/>
    </source>
</evidence>
<sequence>HCFSVYKNCAELYEAGVRNSGVYTIDPDNAGTFEVYCDQTTTGGGWTVFQKRLDGSVDFYRGWDDYKHGFGDLNGEFWLGLGKIHRLTKERSKLRVDLEDLDYQTAYAEYDSFDVGDEQSKYKLARLGQYAGTAGDSLTGHHKMPFSTKDQDNDQLSGKSCAISYEGAWWYNKCHASNLNGRYLNGNHSSFANGVNWLHWKGYHYSAKRAEMKTKPVAA</sequence>
<organism evidence="3 4">
    <name type="scientific">Porites lobata</name>
    <dbReference type="NCBI Taxonomy" id="104759"/>
    <lineage>
        <taxon>Eukaryota</taxon>
        <taxon>Metazoa</taxon>
        <taxon>Cnidaria</taxon>
        <taxon>Anthozoa</taxon>
        <taxon>Hexacorallia</taxon>
        <taxon>Scleractinia</taxon>
        <taxon>Fungiina</taxon>
        <taxon>Poritidae</taxon>
        <taxon>Porites</taxon>
    </lineage>
</organism>
<dbReference type="PROSITE" id="PS00514">
    <property type="entry name" value="FIBRINOGEN_C_1"/>
    <property type="match status" value="1"/>
</dbReference>
<dbReference type="Proteomes" id="UP001159405">
    <property type="component" value="Unassembled WGS sequence"/>
</dbReference>
<dbReference type="InterPro" id="IPR050373">
    <property type="entry name" value="Fibrinogen_C-term_domain"/>
</dbReference>
<dbReference type="Pfam" id="PF00147">
    <property type="entry name" value="Fibrinogen_C"/>
    <property type="match status" value="1"/>
</dbReference>
<accession>A0ABN8PE69</accession>
<dbReference type="EMBL" id="CALNXK010000067">
    <property type="protein sequence ID" value="CAH3141891.1"/>
    <property type="molecule type" value="Genomic_DNA"/>
</dbReference>
<dbReference type="InterPro" id="IPR014716">
    <property type="entry name" value="Fibrinogen_a/b/g_C_1"/>
</dbReference>
<protein>
    <recommendedName>
        <fullName evidence="2">Fibrinogen C-terminal domain-containing protein</fullName>
    </recommendedName>
</protein>
<feature type="domain" description="Fibrinogen C-terminal" evidence="2">
    <location>
        <begin position="1"/>
        <end position="218"/>
    </location>
</feature>
<feature type="non-terminal residue" evidence="3">
    <location>
        <position position="1"/>
    </location>
</feature>
<dbReference type="CDD" id="cd00087">
    <property type="entry name" value="FReD"/>
    <property type="match status" value="1"/>
</dbReference>
<dbReference type="NCBIfam" id="NF040941">
    <property type="entry name" value="GGGWT_bact"/>
    <property type="match status" value="1"/>
</dbReference>
<dbReference type="SUPFAM" id="SSF56496">
    <property type="entry name" value="Fibrinogen C-terminal domain-like"/>
    <property type="match status" value="1"/>
</dbReference>
<dbReference type="SMART" id="SM00186">
    <property type="entry name" value="FBG"/>
    <property type="match status" value="1"/>
</dbReference>
<dbReference type="Gene3D" id="3.90.215.10">
    <property type="entry name" value="Gamma Fibrinogen, chain A, domain 1"/>
    <property type="match status" value="1"/>
</dbReference>